<evidence type="ECO:0000256" key="1">
    <source>
        <dbReference type="PROSITE-ProRule" id="PRU00042"/>
    </source>
</evidence>
<keyword evidence="1" id="KW-0863">Zinc-finger</keyword>
<dbReference type="GO" id="GO:0008270">
    <property type="term" value="F:zinc ion binding"/>
    <property type="evidence" value="ECO:0007669"/>
    <property type="project" value="UniProtKB-KW"/>
</dbReference>
<evidence type="ECO:0000313" key="4">
    <source>
        <dbReference type="Proteomes" id="UP000603453"/>
    </source>
</evidence>
<dbReference type="EMBL" id="JAEPRD010000242">
    <property type="protein sequence ID" value="KAG2193250.1"/>
    <property type="molecule type" value="Genomic_DNA"/>
</dbReference>
<name>A0A8H7URV4_9FUNG</name>
<dbReference type="Proteomes" id="UP000603453">
    <property type="component" value="Unassembled WGS sequence"/>
</dbReference>
<accession>A0A8H7URV4</accession>
<evidence type="ECO:0000313" key="3">
    <source>
        <dbReference type="EMBL" id="KAG2193250.1"/>
    </source>
</evidence>
<dbReference type="PROSITE" id="PS50157">
    <property type="entry name" value="ZINC_FINGER_C2H2_2"/>
    <property type="match status" value="1"/>
</dbReference>
<dbReference type="AlphaFoldDB" id="A0A8H7URV4"/>
<dbReference type="OrthoDB" id="7852576at2759"/>
<comment type="caution">
    <text evidence="3">The sequence shown here is derived from an EMBL/GenBank/DDBJ whole genome shotgun (WGS) entry which is preliminary data.</text>
</comment>
<keyword evidence="4" id="KW-1185">Reference proteome</keyword>
<organism evidence="3 4">
    <name type="scientific">Mucor saturninus</name>
    <dbReference type="NCBI Taxonomy" id="64648"/>
    <lineage>
        <taxon>Eukaryota</taxon>
        <taxon>Fungi</taxon>
        <taxon>Fungi incertae sedis</taxon>
        <taxon>Mucoromycota</taxon>
        <taxon>Mucoromycotina</taxon>
        <taxon>Mucoromycetes</taxon>
        <taxon>Mucorales</taxon>
        <taxon>Mucorineae</taxon>
        <taxon>Mucoraceae</taxon>
        <taxon>Mucor</taxon>
    </lineage>
</organism>
<evidence type="ECO:0000259" key="2">
    <source>
        <dbReference type="PROSITE" id="PS50157"/>
    </source>
</evidence>
<keyword evidence="1" id="KW-0479">Metal-binding</keyword>
<keyword evidence="1" id="KW-0862">Zinc</keyword>
<reference evidence="3" key="1">
    <citation type="submission" date="2020-12" db="EMBL/GenBank/DDBJ databases">
        <title>Metabolic potential, ecology and presence of endohyphal bacteria is reflected in genomic diversity of Mucoromycotina.</title>
        <authorList>
            <person name="Muszewska A."/>
            <person name="Okrasinska A."/>
            <person name="Steczkiewicz K."/>
            <person name="Drgas O."/>
            <person name="Orlowska M."/>
            <person name="Perlinska-Lenart U."/>
            <person name="Aleksandrzak-Piekarczyk T."/>
            <person name="Szatraj K."/>
            <person name="Zielenkiewicz U."/>
            <person name="Pilsyk S."/>
            <person name="Malc E."/>
            <person name="Mieczkowski P."/>
            <person name="Kruszewska J.S."/>
            <person name="Biernat P."/>
            <person name="Pawlowska J."/>
        </authorList>
    </citation>
    <scope>NUCLEOTIDE SEQUENCE</scope>
    <source>
        <strain evidence="3">WA0000017839</strain>
    </source>
</reference>
<dbReference type="PROSITE" id="PS00028">
    <property type="entry name" value="ZINC_FINGER_C2H2_1"/>
    <property type="match status" value="1"/>
</dbReference>
<dbReference type="Gene3D" id="3.30.160.60">
    <property type="entry name" value="Classic Zinc Finger"/>
    <property type="match status" value="1"/>
</dbReference>
<dbReference type="SMART" id="SM00355">
    <property type="entry name" value="ZnF_C2H2"/>
    <property type="match status" value="1"/>
</dbReference>
<gene>
    <name evidence="3" type="ORF">INT47_007876</name>
</gene>
<sequence>MSDNISSISPNVLYLPPRVDKRTPEERERDNVAMAKSAARIEELNSRLAIKMHQDDFEPGQLKCPDCPVTFSNKANLYKHLAKQHRTQVETIKGRCYKGGCRNANLRYYEKKKMEKTLANQDSDSMTATQLRNQRYYRQKMLNEAVTITRAHILDTLFVDFDEELSKLSGDKLKMIRDSRKFHFTNYYEDMKVQYKLIARYTDVPDTYHSRIATIKIMLDFLHLVFPSNIKKDYDAKRVVPMLVGIEVENMPETLAVGESNEKHIEELKKFLFTKSNKLGTCRRIIMAKLTMELLHRCFAANDYIYASVRSNCISFLSLLGEPLLPSPTSAE</sequence>
<feature type="domain" description="C2H2-type" evidence="2">
    <location>
        <begin position="62"/>
        <end position="90"/>
    </location>
</feature>
<proteinExistence type="predicted"/>
<protein>
    <recommendedName>
        <fullName evidence="2">C2H2-type domain-containing protein</fullName>
    </recommendedName>
</protein>
<dbReference type="InterPro" id="IPR013087">
    <property type="entry name" value="Znf_C2H2_type"/>
</dbReference>